<protein>
    <submittedName>
        <fullName evidence="1">Macaca fascicularis brain cDNA clone: QorA-10641, similar to human WD repeat domain 8 (WDR8), mRNA, RefSeq: NM_017818.2</fullName>
    </submittedName>
</protein>
<accession>I7GJZ8</accession>
<dbReference type="EMBL" id="AB170860">
    <property type="protein sequence ID" value="BAE87923.1"/>
    <property type="molecule type" value="mRNA"/>
</dbReference>
<name>I7GJZ8_MACFA</name>
<dbReference type="AlphaFoldDB" id="I7GJZ8"/>
<evidence type="ECO:0000313" key="1">
    <source>
        <dbReference type="EMBL" id="BAE87923.1"/>
    </source>
</evidence>
<proteinExistence type="evidence at transcript level"/>
<sequence length="75" mass="7994">MLLPSLDPLVAPLPPSCLWGENLEQTLLSYPCQARWHRQPAAAPPWLCLCGSLQALCWPAGQGGAHPAESGPLPL</sequence>
<organism evidence="1">
    <name type="scientific">Macaca fascicularis</name>
    <name type="common">Crab-eating macaque</name>
    <name type="synonym">Cynomolgus monkey</name>
    <dbReference type="NCBI Taxonomy" id="9541"/>
    <lineage>
        <taxon>Eukaryota</taxon>
        <taxon>Metazoa</taxon>
        <taxon>Chordata</taxon>
        <taxon>Craniata</taxon>
        <taxon>Vertebrata</taxon>
        <taxon>Euteleostomi</taxon>
        <taxon>Mammalia</taxon>
        <taxon>Eutheria</taxon>
        <taxon>Euarchontoglires</taxon>
        <taxon>Primates</taxon>
        <taxon>Haplorrhini</taxon>
        <taxon>Catarrhini</taxon>
        <taxon>Cercopithecidae</taxon>
        <taxon>Cercopithecinae</taxon>
        <taxon>Macaca</taxon>
    </lineage>
</organism>
<reference evidence="1" key="1">
    <citation type="journal article" date="2007" name="PLoS Biol.">
        <title>Rate of evolution in brain-expressed genes in humans and other primates.</title>
        <authorList>
            <person name="Wang H.-Y."/>
            <person name="Chien H.-C."/>
            <person name="Osada N."/>
            <person name="Hashimoto K."/>
            <person name="Sugano S."/>
            <person name="Gojobori T."/>
            <person name="Chou C.-K."/>
            <person name="Tsai S.-F."/>
            <person name="Wu C.-I."/>
            <person name="Shen C.-K.J."/>
        </authorList>
    </citation>
    <scope>NUCLEOTIDE SEQUENCE</scope>
</reference>